<dbReference type="AlphaFoldDB" id="A0A0A9GRS2"/>
<proteinExistence type="predicted"/>
<reference evidence="1" key="1">
    <citation type="submission" date="2014-09" db="EMBL/GenBank/DDBJ databases">
        <authorList>
            <person name="Magalhaes I.L.F."/>
            <person name="Oliveira U."/>
            <person name="Santos F.R."/>
            <person name="Vidigal T.H.D.A."/>
            <person name="Brescovit A.D."/>
            <person name="Santos A.J."/>
        </authorList>
    </citation>
    <scope>NUCLEOTIDE SEQUENCE</scope>
    <source>
        <tissue evidence="1">Shoot tissue taken approximately 20 cm above the soil surface</tissue>
    </source>
</reference>
<reference evidence="1" key="2">
    <citation type="journal article" date="2015" name="Data Brief">
        <title>Shoot transcriptome of the giant reed, Arundo donax.</title>
        <authorList>
            <person name="Barrero R.A."/>
            <person name="Guerrero F.D."/>
            <person name="Moolhuijzen P."/>
            <person name="Goolsby J.A."/>
            <person name="Tidwell J."/>
            <person name="Bellgard S.E."/>
            <person name="Bellgard M.I."/>
        </authorList>
    </citation>
    <scope>NUCLEOTIDE SEQUENCE</scope>
    <source>
        <tissue evidence="1">Shoot tissue taken approximately 20 cm above the soil surface</tissue>
    </source>
</reference>
<sequence>MKRLQMLLLDTRALRGNTAQVVHVEGTRGKHERGLNSVGAQGCRHSDLDLILATCMRTARCKLLSFW</sequence>
<accession>A0A0A9GRS2</accession>
<name>A0A0A9GRS2_ARUDO</name>
<dbReference type="EMBL" id="GBRH01171807">
    <property type="protein sequence ID" value="JAE26089.1"/>
    <property type="molecule type" value="Transcribed_RNA"/>
</dbReference>
<protein>
    <submittedName>
        <fullName evidence="1">Uncharacterized protein</fullName>
    </submittedName>
</protein>
<evidence type="ECO:0000313" key="1">
    <source>
        <dbReference type="EMBL" id="JAE26089.1"/>
    </source>
</evidence>
<organism evidence="1">
    <name type="scientific">Arundo donax</name>
    <name type="common">Giant reed</name>
    <name type="synonym">Donax arundinaceus</name>
    <dbReference type="NCBI Taxonomy" id="35708"/>
    <lineage>
        <taxon>Eukaryota</taxon>
        <taxon>Viridiplantae</taxon>
        <taxon>Streptophyta</taxon>
        <taxon>Embryophyta</taxon>
        <taxon>Tracheophyta</taxon>
        <taxon>Spermatophyta</taxon>
        <taxon>Magnoliopsida</taxon>
        <taxon>Liliopsida</taxon>
        <taxon>Poales</taxon>
        <taxon>Poaceae</taxon>
        <taxon>PACMAD clade</taxon>
        <taxon>Arundinoideae</taxon>
        <taxon>Arundineae</taxon>
        <taxon>Arundo</taxon>
    </lineage>
</organism>